<feature type="domain" description="Cullin family profile" evidence="7">
    <location>
        <begin position="412"/>
        <end position="518"/>
    </location>
</feature>
<dbReference type="FunFam" id="1.20.1310.10:FF:000001">
    <property type="entry name" value="Cullin 3"/>
    <property type="match status" value="1"/>
</dbReference>
<dbReference type="SMART" id="SM00182">
    <property type="entry name" value="CULLIN"/>
    <property type="match status" value="1"/>
</dbReference>
<dbReference type="SUPFAM" id="SSF74788">
    <property type="entry name" value="Cullin repeat-like"/>
    <property type="match status" value="1"/>
</dbReference>
<evidence type="ECO:0000256" key="2">
    <source>
        <dbReference type="ARBA" id="ARBA00022499"/>
    </source>
</evidence>
<keyword evidence="4" id="KW-0832">Ubl conjugation</keyword>
<dbReference type="EMBL" id="JAKKPZ010000008">
    <property type="protein sequence ID" value="KAI1718028.1"/>
    <property type="molecule type" value="Genomic_DNA"/>
</dbReference>
<keyword evidence="9" id="KW-1185">Reference proteome</keyword>
<evidence type="ECO:0000256" key="5">
    <source>
        <dbReference type="PROSITE-ProRule" id="PRU00330"/>
    </source>
</evidence>
<reference evidence="8" key="1">
    <citation type="submission" date="2022-01" db="EMBL/GenBank/DDBJ databases">
        <title>Genome Sequence Resource for Two Populations of Ditylenchus destructor, the Migratory Endoparasitic Phytonematode.</title>
        <authorList>
            <person name="Zhang H."/>
            <person name="Lin R."/>
            <person name="Xie B."/>
        </authorList>
    </citation>
    <scope>NUCLEOTIDE SEQUENCE</scope>
    <source>
        <strain evidence="8">BazhouSP</strain>
    </source>
</reference>
<dbReference type="InterPro" id="IPR001373">
    <property type="entry name" value="Cullin_N"/>
</dbReference>
<dbReference type="FunFam" id="1.20.1310.10:FF:000019">
    <property type="entry name" value="Cullin 1"/>
    <property type="match status" value="1"/>
</dbReference>
<dbReference type="InterPro" id="IPR016158">
    <property type="entry name" value="Cullin_homology"/>
</dbReference>
<name>A0AAD4N5Y0_9BILA</name>
<dbReference type="Gene3D" id="1.20.1310.10">
    <property type="entry name" value="Cullin Repeats"/>
    <property type="match status" value="4"/>
</dbReference>
<proteinExistence type="inferred from homology"/>
<evidence type="ECO:0000256" key="6">
    <source>
        <dbReference type="RuleBase" id="RU003829"/>
    </source>
</evidence>
<gene>
    <name evidence="8" type="ORF">DdX_06440</name>
</gene>
<dbReference type="SUPFAM" id="SSF75632">
    <property type="entry name" value="Cullin homology domain"/>
    <property type="match status" value="1"/>
</dbReference>
<dbReference type="GO" id="GO:0006511">
    <property type="term" value="P:ubiquitin-dependent protein catabolic process"/>
    <property type="evidence" value="ECO:0007669"/>
    <property type="project" value="InterPro"/>
</dbReference>
<evidence type="ECO:0000259" key="7">
    <source>
        <dbReference type="PROSITE" id="PS50069"/>
    </source>
</evidence>
<dbReference type="PANTHER" id="PTHR11932">
    <property type="entry name" value="CULLIN"/>
    <property type="match status" value="1"/>
</dbReference>
<keyword evidence="3" id="KW-0833">Ubl conjugation pathway</keyword>
<comment type="similarity">
    <text evidence="1 5 6">Belongs to the cullin family.</text>
</comment>
<dbReference type="InterPro" id="IPR036317">
    <property type="entry name" value="Cullin_homology_sf"/>
</dbReference>
<dbReference type="AlphaFoldDB" id="A0AAD4N5Y0"/>
<organism evidence="8 9">
    <name type="scientific">Ditylenchus destructor</name>
    <dbReference type="NCBI Taxonomy" id="166010"/>
    <lineage>
        <taxon>Eukaryota</taxon>
        <taxon>Metazoa</taxon>
        <taxon>Ecdysozoa</taxon>
        <taxon>Nematoda</taxon>
        <taxon>Chromadorea</taxon>
        <taxon>Rhabditida</taxon>
        <taxon>Tylenchina</taxon>
        <taxon>Tylenchomorpha</taxon>
        <taxon>Sphaerularioidea</taxon>
        <taxon>Anguinidae</taxon>
        <taxon>Anguininae</taxon>
        <taxon>Ditylenchus</taxon>
    </lineage>
</organism>
<evidence type="ECO:0000256" key="4">
    <source>
        <dbReference type="ARBA" id="ARBA00022843"/>
    </source>
</evidence>
<dbReference type="Pfam" id="PF00888">
    <property type="entry name" value="Cullin"/>
    <property type="match status" value="1"/>
</dbReference>
<protein>
    <submittedName>
        <fullName evidence="8">Cullin family domain-containing protein</fullName>
    </submittedName>
</protein>
<dbReference type="InterPro" id="IPR045093">
    <property type="entry name" value="Cullin"/>
</dbReference>
<dbReference type="GO" id="GO:0031625">
    <property type="term" value="F:ubiquitin protein ligase binding"/>
    <property type="evidence" value="ECO:0007669"/>
    <property type="project" value="InterPro"/>
</dbReference>
<evidence type="ECO:0000313" key="8">
    <source>
        <dbReference type="EMBL" id="KAI1718028.1"/>
    </source>
</evidence>
<dbReference type="FunFam" id="1.20.1310.10:FF:000002">
    <property type="entry name" value="cullin-3 isoform X1"/>
    <property type="match status" value="1"/>
</dbReference>
<keyword evidence="2" id="KW-1017">Isopeptide bond</keyword>
<dbReference type="PROSITE" id="PS50069">
    <property type="entry name" value="CULLIN_2"/>
    <property type="match status" value="1"/>
</dbReference>
<evidence type="ECO:0000256" key="1">
    <source>
        <dbReference type="ARBA" id="ARBA00006019"/>
    </source>
</evidence>
<evidence type="ECO:0000256" key="3">
    <source>
        <dbReference type="ARBA" id="ARBA00022786"/>
    </source>
</evidence>
<dbReference type="Proteomes" id="UP001201812">
    <property type="component" value="Unassembled WGS sequence"/>
</dbReference>
<evidence type="ECO:0000313" key="9">
    <source>
        <dbReference type="Proteomes" id="UP001201812"/>
    </source>
</evidence>
<sequence>MSTTGLDIAPLKLEGLWNQLSEGVGEVFQVHNGMPATRFMDLYNMVYTYCTHTDENSPSHKTDLLLDVTGSSDLYDNILQYLDMYNHKLTKSLDGLYDQELLERYGEKWRNYVVGSMVLHGIFQYLNRHWVRRAIEAGNENVRVLYNLCVLKWKQNAFDSLNANMVNAILDMIDQARNGKVIRGEVIHGVLTSYIEIGVNGPDEATAKALPELGETMKKLSLYKHYFESKFLNKTRQYYAQEAGQLVQQNPVTAYMEKVQNRIEEERQRCLTYLDHSTEEPLAHCLNDVLIKDHLEWFQSEFEKLLINQKDVDLSRMYFLCERVPTGLDPMKATLENYIAKEGKKAIASIIESVNTNPKVFVSAALGVHDRFSQLIDTSFRQDSGFIEALDKGCTAFINNNAITEKFKSPSRSSDILCRYTNSILQKGSKIAEERETEDLLKQVMVIFKYIHDKDVFQKTYGKLLCRRLISDMSANSDAERSLLSKMKEMCGFEYVSKLTRMFSDACLSKDLTEKYKRVFDYAESESEVGFAVEHTVVPLSGIVLIFAYTSKGLKCVKSSPRIFWSHIPLNRLR</sequence>
<dbReference type="InterPro" id="IPR016159">
    <property type="entry name" value="Cullin_repeat-like_dom_sf"/>
</dbReference>
<accession>A0AAD4N5Y0</accession>
<comment type="caution">
    <text evidence="8">The sequence shown here is derived from an EMBL/GenBank/DDBJ whole genome shotgun (WGS) entry which is preliminary data.</text>
</comment>